<evidence type="ECO:0000313" key="2">
    <source>
        <dbReference type="EMBL" id="KAJ5378363.1"/>
    </source>
</evidence>
<dbReference type="RefSeq" id="XP_056482149.1">
    <property type="nucleotide sequence ID" value="XM_056636119.1"/>
</dbReference>
<dbReference type="OrthoDB" id="4151048at2759"/>
<feature type="compositionally biased region" description="Polar residues" evidence="1">
    <location>
        <begin position="268"/>
        <end position="280"/>
    </location>
</feature>
<name>A0A9W9SGV2_9EURO</name>
<reference evidence="2" key="2">
    <citation type="journal article" date="2023" name="IMA Fungus">
        <title>Comparative genomic study of the Penicillium genus elucidates a diverse pangenome and 15 lateral gene transfer events.</title>
        <authorList>
            <person name="Petersen C."/>
            <person name="Sorensen T."/>
            <person name="Nielsen M.R."/>
            <person name="Sondergaard T.E."/>
            <person name="Sorensen J.L."/>
            <person name="Fitzpatrick D.A."/>
            <person name="Frisvad J.C."/>
            <person name="Nielsen K.L."/>
        </authorList>
    </citation>
    <scope>NUCLEOTIDE SEQUENCE</scope>
    <source>
        <strain evidence="2">IBT 29677</strain>
    </source>
</reference>
<accession>A0A9W9SGV2</accession>
<reference evidence="2" key="1">
    <citation type="submission" date="2022-12" db="EMBL/GenBank/DDBJ databases">
        <authorList>
            <person name="Petersen C."/>
        </authorList>
    </citation>
    <scope>NUCLEOTIDE SEQUENCE</scope>
    <source>
        <strain evidence="2">IBT 29677</strain>
    </source>
</reference>
<protein>
    <recommendedName>
        <fullName evidence="4">Zn(2)-C6 fungal-type domain-containing protein</fullName>
    </recommendedName>
</protein>
<feature type="region of interest" description="Disordered" evidence="1">
    <location>
        <begin position="260"/>
        <end position="280"/>
    </location>
</feature>
<comment type="caution">
    <text evidence="2">The sequence shown here is derived from an EMBL/GenBank/DDBJ whole genome shotgun (WGS) entry which is preliminary data.</text>
</comment>
<organism evidence="2 3">
    <name type="scientific">Penicillium cosmopolitanum</name>
    <dbReference type="NCBI Taxonomy" id="1131564"/>
    <lineage>
        <taxon>Eukaryota</taxon>
        <taxon>Fungi</taxon>
        <taxon>Dikarya</taxon>
        <taxon>Ascomycota</taxon>
        <taxon>Pezizomycotina</taxon>
        <taxon>Eurotiomycetes</taxon>
        <taxon>Eurotiomycetidae</taxon>
        <taxon>Eurotiales</taxon>
        <taxon>Aspergillaceae</taxon>
        <taxon>Penicillium</taxon>
    </lineage>
</organism>
<evidence type="ECO:0000313" key="3">
    <source>
        <dbReference type="Proteomes" id="UP001147747"/>
    </source>
</evidence>
<evidence type="ECO:0000256" key="1">
    <source>
        <dbReference type="SAM" id="MobiDB-lite"/>
    </source>
</evidence>
<sequence length="280" mass="32206">MAAHQPTPSSDHSHSGDLRQHVCKACDRCRLKKFKVCDPSPYVEMLEEQQMWLIHDLKELYRRSIDLSGPPGQPSPNGYPLIHDLLMRLGTLDNFEGERFGDNPGKWQMEHWRNGMPKIHWPAQTYPQQLAQVLSSCPADVISRRTVSPIIRTGSPTFCTSPLGNIEKNPKNTKSTLQSTLTAQSQRSIYVQEWVDPFEIQDKPQWSPDSVMLKSFDEIDVVRSLDSVPLKFDKFIPFPMFLPDSQEFFTRYKYKDFNNLLGPESDPDPSSYSRTQQMSN</sequence>
<dbReference type="AlphaFoldDB" id="A0A9W9SGV2"/>
<gene>
    <name evidence="2" type="ORF">N7509_011482</name>
</gene>
<dbReference type="EMBL" id="JAPZBU010000011">
    <property type="protein sequence ID" value="KAJ5378363.1"/>
    <property type="molecule type" value="Genomic_DNA"/>
</dbReference>
<keyword evidence="3" id="KW-1185">Reference proteome</keyword>
<evidence type="ECO:0008006" key="4">
    <source>
        <dbReference type="Google" id="ProtNLM"/>
    </source>
</evidence>
<dbReference type="GeneID" id="81375099"/>
<proteinExistence type="predicted"/>
<dbReference type="Proteomes" id="UP001147747">
    <property type="component" value="Unassembled WGS sequence"/>
</dbReference>